<proteinExistence type="inferred from homology"/>
<keyword evidence="2" id="KW-0378">Hydrolase</keyword>
<organism evidence="5 6">
    <name type="scientific">Flavobacterium chungangensis</name>
    <dbReference type="NCBI Taxonomy" id="2708132"/>
    <lineage>
        <taxon>Bacteria</taxon>
        <taxon>Pseudomonadati</taxon>
        <taxon>Bacteroidota</taxon>
        <taxon>Flavobacteriia</taxon>
        <taxon>Flavobacteriales</taxon>
        <taxon>Flavobacteriaceae</taxon>
        <taxon>Flavobacterium</taxon>
    </lineage>
</organism>
<dbReference type="RefSeq" id="WP_379799333.1">
    <property type="nucleotide sequence ID" value="NZ_JBHSFY010000010.1"/>
</dbReference>
<dbReference type="Gene3D" id="3.40.50.1110">
    <property type="entry name" value="SGNH hydrolase"/>
    <property type="match status" value="1"/>
</dbReference>
<dbReference type="CDD" id="cd01821">
    <property type="entry name" value="Rhamnogalacturan_acetylesterase_like"/>
    <property type="match status" value="1"/>
</dbReference>
<evidence type="ECO:0000313" key="5">
    <source>
        <dbReference type="EMBL" id="MFC4478600.1"/>
    </source>
</evidence>
<name>A0ABV8ZHN6_9FLAO</name>
<sequence>MKKFRFYAITLCSVLILSAFSFKSKVTTIYLIGDSTVADYSLEENYQTKKFPQVGWGQVFQPFFQKDSLKLVSNVLGSAKEVKVDDRAKGGRSTRTFFQEGRWASVYQSLQKGDVVMMQFGHNDASVEKTERYVNIEGYKEFLRLFINQTKEKGATPIVLTPVARNYPWKDGKLSNVHGEYPQAVIEVAKELNVKYIDLNELSMNFFSSKGQEYVTTNYFMNFEAGKFPAFPEGQKDNTHFQTQGGIEVARLVFNAMKKL</sequence>
<evidence type="ECO:0000259" key="4">
    <source>
        <dbReference type="Pfam" id="PF13472"/>
    </source>
</evidence>
<feature type="domain" description="SGNH hydrolase-type esterase" evidence="4">
    <location>
        <begin position="32"/>
        <end position="202"/>
    </location>
</feature>
<dbReference type="PANTHER" id="PTHR43695">
    <property type="entry name" value="PUTATIVE (AFU_ORTHOLOGUE AFUA_2G17250)-RELATED"/>
    <property type="match status" value="1"/>
</dbReference>
<gene>
    <name evidence="5" type="ORF">ACFO3N_16115</name>
</gene>
<dbReference type="PANTHER" id="PTHR43695:SF1">
    <property type="entry name" value="RHAMNOGALACTURONAN ACETYLESTERASE"/>
    <property type="match status" value="1"/>
</dbReference>
<feature type="signal peptide" evidence="3">
    <location>
        <begin position="1"/>
        <end position="23"/>
    </location>
</feature>
<comment type="caution">
    <text evidence="5">The sequence shown here is derived from an EMBL/GenBank/DDBJ whole genome shotgun (WGS) entry which is preliminary data.</text>
</comment>
<accession>A0ABV8ZHN6</accession>
<dbReference type="InterPro" id="IPR013830">
    <property type="entry name" value="SGNH_hydro"/>
</dbReference>
<protein>
    <submittedName>
        <fullName evidence="5">Rhamnogalacturonan acetylesterase</fullName>
    </submittedName>
</protein>
<dbReference type="InterPro" id="IPR036514">
    <property type="entry name" value="SGNH_hydro_sf"/>
</dbReference>
<keyword evidence="3" id="KW-0732">Signal</keyword>
<evidence type="ECO:0000256" key="3">
    <source>
        <dbReference type="SAM" id="SignalP"/>
    </source>
</evidence>
<dbReference type="Pfam" id="PF13472">
    <property type="entry name" value="Lipase_GDSL_2"/>
    <property type="match status" value="1"/>
</dbReference>
<reference evidence="6" key="1">
    <citation type="journal article" date="2019" name="Int. J. Syst. Evol. Microbiol.">
        <title>The Global Catalogue of Microorganisms (GCM) 10K type strain sequencing project: providing services to taxonomists for standard genome sequencing and annotation.</title>
        <authorList>
            <consortium name="The Broad Institute Genomics Platform"/>
            <consortium name="The Broad Institute Genome Sequencing Center for Infectious Disease"/>
            <person name="Wu L."/>
            <person name="Ma J."/>
        </authorList>
    </citation>
    <scope>NUCLEOTIDE SEQUENCE [LARGE SCALE GENOMIC DNA]</scope>
    <source>
        <strain evidence="6">NBRC 103627</strain>
    </source>
</reference>
<dbReference type="InterPro" id="IPR037459">
    <property type="entry name" value="RhgT-like"/>
</dbReference>
<comment type="similarity">
    <text evidence="1">Belongs to the 'GDSL' lipolytic enzyme family.</text>
</comment>
<feature type="chain" id="PRO_5046124174" evidence="3">
    <location>
        <begin position="24"/>
        <end position="260"/>
    </location>
</feature>
<dbReference type="Proteomes" id="UP001596003">
    <property type="component" value="Unassembled WGS sequence"/>
</dbReference>
<keyword evidence="6" id="KW-1185">Reference proteome</keyword>
<dbReference type="SUPFAM" id="SSF52266">
    <property type="entry name" value="SGNH hydrolase"/>
    <property type="match status" value="1"/>
</dbReference>
<evidence type="ECO:0000256" key="1">
    <source>
        <dbReference type="ARBA" id="ARBA00008668"/>
    </source>
</evidence>
<evidence type="ECO:0000256" key="2">
    <source>
        <dbReference type="ARBA" id="ARBA00022801"/>
    </source>
</evidence>
<dbReference type="EMBL" id="JBHSFY010000010">
    <property type="protein sequence ID" value="MFC4478600.1"/>
    <property type="molecule type" value="Genomic_DNA"/>
</dbReference>
<evidence type="ECO:0000313" key="6">
    <source>
        <dbReference type="Proteomes" id="UP001596003"/>
    </source>
</evidence>